<evidence type="ECO:0000256" key="1">
    <source>
        <dbReference type="SAM" id="Phobius"/>
    </source>
</evidence>
<keyword evidence="1" id="KW-0472">Membrane</keyword>
<feature type="transmembrane region" description="Helical" evidence="1">
    <location>
        <begin position="24"/>
        <end position="45"/>
    </location>
</feature>
<keyword evidence="3" id="KW-1185">Reference proteome</keyword>
<keyword evidence="1" id="KW-1133">Transmembrane helix</keyword>
<proteinExistence type="predicted"/>
<protein>
    <submittedName>
        <fullName evidence="2">Uncharacterized protein</fullName>
    </submittedName>
</protein>
<dbReference type="AlphaFoldDB" id="A0A8J2J927"/>
<evidence type="ECO:0000313" key="2">
    <source>
        <dbReference type="EMBL" id="CAG7697378.1"/>
    </source>
</evidence>
<accession>A0A8J2J927</accession>
<evidence type="ECO:0000313" key="3">
    <source>
        <dbReference type="Proteomes" id="UP000708208"/>
    </source>
</evidence>
<dbReference type="EMBL" id="CAJVCH010024866">
    <property type="protein sequence ID" value="CAG7697378.1"/>
    <property type="molecule type" value="Genomic_DNA"/>
</dbReference>
<dbReference type="Proteomes" id="UP000708208">
    <property type="component" value="Unassembled WGS sequence"/>
</dbReference>
<feature type="non-terminal residue" evidence="2">
    <location>
        <position position="1"/>
    </location>
</feature>
<comment type="caution">
    <text evidence="2">The sequence shown here is derived from an EMBL/GenBank/DDBJ whole genome shotgun (WGS) entry which is preliminary data.</text>
</comment>
<name>A0A8J2J927_9HEXA</name>
<organism evidence="2 3">
    <name type="scientific">Allacma fusca</name>
    <dbReference type="NCBI Taxonomy" id="39272"/>
    <lineage>
        <taxon>Eukaryota</taxon>
        <taxon>Metazoa</taxon>
        <taxon>Ecdysozoa</taxon>
        <taxon>Arthropoda</taxon>
        <taxon>Hexapoda</taxon>
        <taxon>Collembola</taxon>
        <taxon>Symphypleona</taxon>
        <taxon>Sminthuridae</taxon>
        <taxon>Allacma</taxon>
    </lineage>
</organism>
<gene>
    <name evidence="2" type="ORF">AFUS01_LOCUS4025</name>
</gene>
<feature type="non-terminal residue" evidence="2">
    <location>
        <position position="73"/>
    </location>
</feature>
<sequence>INLCYTITWCIYLRNTNYSAKLRIIRHCQAAMLAILGGAMLWTAFGVRSSAEKNCFQNGKNNCVAYELRTIVG</sequence>
<reference evidence="2" key="1">
    <citation type="submission" date="2021-06" db="EMBL/GenBank/DDBJ databases">
        <authorList>
            <person name="Hodson N. C."/>
            <person name="Mongue J. A."/>
            <person name="Jaron S. K."/>
        </authorList>
    </citation>
    <scope>NUCLEOTIDE SEQUENCE</scope>
</reference>
<keyword evidence="1" id="KW-0812">Transmembrane</keyword>